<protein>
    <submittedName>
        <fullName evidence="1">Cytochrome P450</fullName>
    </submittedName>
</protein>
<dbReference type="Proteomes" id="UP001497700">
    <property type="component" value="Unassembled WGS sequence"/>
</dbReference>
<gene>
    <name evidence="1" type="ORF">F4820DRAFT_212502</name>
</gene>
<evidence type="ECO:0000313" key="2">
    <source>
        <dbReference type="Proteomes" id="UP001497700"/>
    </source>
</evidence>
<organism evidence="1 2">
    <name type="scientific">Hypoxylon rubiginosum</name>
    <dbReference type="NCBI Taxonomy" id="110542"/>
    <lineage>
        <taxon>Eukaryota</taxon>
        <taxon>Fungi</taxon>
        <taxon>Dikarya</taxon>
        <taxon>Ascomycota</taxon>
        <taxon>Pezizomycotina</taxon>
        <taxon>Sordariomycetes</taxon>
        <taxon>Xylariomycetidae</taxon>
        <taxon>Xylariales</taxon>
        <taxon>Hypoxylaceae</taxon>
        <taxon>Hypoxylon</taxon>
    </lineage>
</organism>
<reference evidence="1 2" key="1">
    <citation type="journal article" date="2022" name="New Phytol.">
        <title>Ecological generalism drives hyperdiversity of secondary metabolite gene clusters in xylarialean endophytes.</title>
        <authorList>
            <person name="Franco M.E.E."/>
            <person name="Wisecaver J.H."/>
            <person name="Arnold A.E."/>
            <person name="Ju Y.M."/>
            <person name="Slot J.C."/>
            <person name="Ahrendt S."/>
            <person name="Moore L.P."/>
            <person name="Eastman K.E."/>
            <person name="Scott K."/>
            <person name="Konkel Z."/>
            <person name="Mondo S.J."/>
            <person name="Kuo A."/>
            <person name="Hayes R.D."/>
            <person name="Haridas S."/>
            <person name="Andreopoulos B."/>
            <person name="Riley R."/>
            <person name="LaButti K."/>
            <person name="Pangilinan J."/>
            <person name="Lipzen A."/>
            <person name="Amirebrahimi M."/>
            <person name="Yan J."/>
            <person name="Adam C."/>
            <person name="Keymanesh K."/>
            <person name="Ng V."/>
            <person name="Louie K."/>
            <person name="Northen T."/>
            <person name="Drula E."/>
            <person name="Henrissat B."/>
            <person name="Hsieh H.M."/>
            <person name="Youens-Clark K."/>
            <person name="Lutzoni F."/>
            <person name="Miadlikowska J."/>
            <person name="Eastwood D.C."/>
            <person name="Hamelin R.C."/>
            <person name="Grigoriev I.V."/>
            <person name="U'Ren J.M."/>
        </authorList>
    </citation>
    <scope>NUCLEOTIDE SEQUENCE [LARGE SCALE GENOMIC DNA]</scope>
    <source>
        <strain evidence="1 2">CBS 119005</strain>
    </source>
</reference>
<keyword evidence="2" id="KW-1185">Reference proteome</keyword>
<sequence>MDFKICLCLASVQAVLISTLSPTHEIFSHLASNRALLFLGLVGIQWGLLKVYRIFVYPAFFSPLRHIPGPKDNHFFLGQLVHLYRASTPIERYMDWSSTWPDSPFIRYPILANKEILLINTVEAHKQILQTKCYDFVKPKFLGRLLGEIVGTGLLFAEGHEHKRQRKMVLNVFSVPNMKKLLPVFREKADEMISFIERRLKENPTGNIEVQSIYTKATLDAIGVAALGIELENLRSEELKMDFLQCYFRMLAQPPLSALISFIHVNIPIRKFIPLEANWGFVRASGGVRSMLDGCIEDRIRELKSLDREKVGGTVSRDLLTYMIEEREAHNDELTIADIRGHLQNFLSAGHETTSGALTWASYVLATQPDIQEKLRDEVVQSLGTIGVPSYADIENLHYMKNFLNEVARVYSPAPATWREADKDVVICGQFLPKGTQLVLSPPVTNLSPRIWGADALEFKPERWDALAGDAVTPYGTETFGNGPRICIGKSYSLLAFKVMMVELIRHFRFSRGPELEALGDGPPPVQNPAVTWRPRGGMTVHLERIAWS</sequence>
<name>A0ACB9YGP5_9PEZI</name>
<comment type="caution">
    <text evidence="1">The sequence shown here is derived from an EMBL/GenBank/DDBJ whole genome shotgun (WGS) entry which is preliminary data.</text>
</comment>
<dbReference type="EMBL" id="MU393708">
    <property type="protein sequence ID" value="KAI4858640.1"/>
    <property type="molecule type" value="Genomic_DNA"/>
</dbReference>
<accession>A0ACB9YGP5</accession>
<proteinExistence type="predicted"/>
<evidence type="ECO:0000313" key="1">
    <source>
        <dbReference type="EMBL" id="KAI4858640.1"/>
    </source>
</evidence>